<keyword evidence="2" id="KW-1185">Reference proteome</keyword>
<name>A0A1C7PF07_9BACT</name>
<dbReference type="KEGG" id="agl:PYTT_1446"/>
<dbReference type="AlphaFoldDB" id="A0A1C7PF07"/>
<gene>
    <name evidence="1" type="ORF">PYTT_1446</name>
</gene>
<organism evidence="1 2">
    <name type="scientific">Akkermansia glycaniphila</name>
    <dbReference type="NCBI Taxonomy" id="1679444"/>
    <lineage>
        <taxon>Bacteria</taxon>
        <taxon>Pseudomonadati</taxon>
        <taxon>Verrucomicrobiota</taxon>
        <taxon>Verrucomicrobiia</taxon>
        <taxon>Verrucomicrobiales</taxon>
        <taxon>Akkermansiaceae</taxon>
        <taxon>Akkermansia</taxon>
    </lineage>
</organism>
<dbReference type="RefSeq" id="WP_067771586.1">
    <property type="nucleotide sequence ID" value="NZ_LIGX01000001.1"/>
</dbReference>
<accession>A0A1C7PF07</accession>
<protein>
    <submittedName>
        <fullName evidence="1">Uncharacterized protein</fullName>
    </submittedName>
</protein>
<evidence type="ECO:0000313" key="1">
    <source>
        <dbReference type="EMBL" id="SEH88471.1"/>
    </source>
</evidence>
<proteinExistence type="predicted"/>
<evidence type="ECO:0000313" key="2">
    <source>
        <dbReference type="Proteomes" id="UP000176204"/>
    </source>
</evidence>
<reference evidence="2" key="1">
    <citation type="submission" date="2016-09" db="EMBL/GenBank/DDBJ databases">
        <authorList>
            <person name="Koehorst J."/>
        </authorList>
    </citation>
    <scope>NUCLEOTIDE SEQUENCE [LARGE SCALE GENOMIC DNA]</scope>
</reference>
<sequence length="168" mass="18097">MKISRSLTIPALAAAALCSSCQWTQDRPDEAFMAQDSGTGAYQGTSALRQAAQNCTAIGIARAGGGMHILSPEDTAAMRSVLQNAKARSRKADSVTDFFGESWNRLLLLGSKGEVLDSVGIWLTPLDAPNRYELNCTVSFFGKEARSRFLELVKPYLGSKGAHVQPEE</sequence>
<dbReference type="EMBL" id="LT629973">
    <property type="protein sequence ID" value="SEH88471.1"/>
    <property type="molecule type" value="Genomic_DNA"/>
</dbReference>
<dbReference type="Proteomes" id="UP000176204">
    <property type="component" value="Chromosome I"/>
</dbReference>